<evidence type="ECO:0000256" key="8">
    <source>
        <dbReference type="SAM" id="Phobius"/>
    </source>
</evidence>
<proteinExistence type="inferred from homology"/>
<gene>
    <name evidence="10" type="ORF">Selli2_20680</name>
</gene>
<keyword evidence="6 7" id="KW-0012">Acyltransferase</keyword>
<dbReference type="InterPro" id="IPR004552">
    <property type="entry name" value="AGP_acyltrans"/>
</dbReference>
<keyword evidence="3 7" id="KW-0444">Lipid biosynthesis</keyword>
<dbReference type="EMBL" id="BSCH01000012">
    <property type="protein sequence ID" value="GLG90641.1"/>
    <property type="molecule type" value="Genomic_DNA"/>
</dbReference>
<dbReference type="SUPFAM" id="SSF69593">
    <property type="entry name" value="Glycerol-3-phosphate (1)-acyltransferase"/>
    <property type="match status" value="1"/>
</dbReference>
<keyword evidence="8" id="KW-0812">Transmembrane</keyword>
<evidence type="ECO:0000256" key="7">
    <source>
        <dbReference type="RuleBase" id="RU361267"/>
    </source>
</evidence>
<evidence type="ECO:0000256" key="2">
    <source>
        <dbReference type="ARBA" id="ARBA00008655"/>
    </source>
</evidence>
<evidence type="ECO:0000259" key="9">
    <source>
        <dbReference type="SMART" id="SM00563"/>
    </source>
</evidence>
<evidence type="ECO:0000256" key="4">
    <source>
        <dbReference type="ARBA" id="ARBA00022679"/>
    </source>
</evidence>
<protein>
    <recommendedName>
        <fullName evidence="7">1-acyl-sn-glycerol-3-phosphate acyltransferase</fullName>
        <ecNumber evidence="7">2.3.1.51</ecNumber>
    </recommendedName>
</protein>
<keyword evidence="7" id="KW-1208">Phospholipid metabolism</keyword>
<keyword evidence="7" id="KW-0594">Phospholipid biosynthesis</keyword>
<sequence length="244" mass="28002">MIRFICIVIYLVVYLILSIPVFFVEWLIGKKNRQMRDLSSLRIVQWGFKCILKIAGVDATVIGLENIPDEPVLFVGNHRSYFDILLTYSRCPRLTGYVAKKEMEKIPLLSTWMKYVYCLFLDREDPKQGMKTILQAIDYVKSGISICIFPEGTRNTGEELSLLPFKEGSFKIAEKAGCAIVPISLNNTAQIFEAHLPFVRKTHVVVEYGKPVYPKDLDKETRKHLAPYFEAIIKETIEKNADMV</sequence>
<reference evidence="10" key="1">
    <citation type="submission" date="2022-11" db="EMBL/GenBank/DDBJ databases">
        <title>Draft genome sequence of Sellimonas catena strain 18CBH55.</title>
        <authorList>
            <person name="Hisatomi A."/>
            <person name="Ohkuma M."/>
            <person name="Sakamoto M."/>
        </authorList>
    </citation>
    <scope>NUCLEOTIDE SEQUENCE</scope>
    <source>
        <strain evidence="10">18CBH55</strain>
    </source>
</reference>
<comment type="caution">
    <text evidence="10">The sequence shown here is derived from an EMBL/GenBank/DDBJ whole genome shotgun (WGS) entry which is preliminary data.</text>
</comment>
<evidence type="ECO:0000313" key="10">
    <source>
        <dbReference type="EMBL" id="GLG90641.1"/>
    </source>
</evidence>
<keyword evidence="4 7" id="KW-0808">Transferase</keyword>
<dbReference type="SMART" id="SM00563">
    <property type="entry name" value="PlsC"/>
    <property type="match status" value="1"/>
</dbReference>
<evidence type="ECO:0000256" key="3">
    <source>
        <dbReference type="ARBA" id="ARBA00022516"/>
    </source>
</evidence>
<evidence type="ECO:0000256" key="6">
    <source>
        <dbReference type="ARBA" id="ARBA00023315"/>
    </source>
</evidence>
<evidence type="ECO:0000256" key="5">
    <source>
        <dbReference type="ARBA" id="ARBA00023098"/>
    </source>
</evidence>
<comment type="catalytic activity">
    <reaction evidence="7">
        <text>a 1-acyl-sn-glycero-3-phosphate + an acyl-CoA = a 1,2-diacyl-sn-glycero-3-phosphate + CoA</text>
        <dbReference type="Rhea" id="RHEA:19709"/>
        <dbReference type="ChEBI" id="CHEBI:57287"/>
        <dbReference type="ChEBI" id="CHEBI:57970"/>
        <dbReference type="ChEBI" id="CHEBI:58342"/>
        <dbReference type="ChEBI" id="CHEBI:58608"/>
        <dbReference type="EC" id="2.3.1.51"/>
    </reaction>
</comment>
<dbReference type="PANTHER" id="PTHR10434:SF64">
    <property type="entry name" value="1-ACYL-SN-GLYCEROL-3-PHOSPHATE ACYLTRANSFERASE-RELATED"/>
    <property type="match status" value="1"/>
</dbReference>
<keyword evidence="5 7" id="KW-0443">Lipid metabolism</keyword>
<dbReference type="AlphaFoldDB" id="A0A9W6CEJ3"/>
<comment type="similarity">
    <text evidence="2 7">Belongs to the 1-acyl-sn-glycerol-3-phosphate acyltransferase family.</text>
</comment>
<reference evidence="10" key="2">
    <citation type="submission" date="2022-11" db="EMBL/GenBank/DDBJ databases">
        <title>Draft genome sequence of Sellimonas catena strain 18CBH55.</title>
        <authorList>
            <person name="Atsushi H."/>
            <person name="Moriya O."/>
            <person name="Mitsuo S."/>
        </authorList>
    </citation>
    <scope>NUCLEOTIDE SEQUENCE</scope>
    <source>
        <strain evidence="10">18CBH55</strain>
    </source>
</reference>
<dbReference type="CDD" id="cd07989">
    <property type="entry name" value="LPLAT_AGPAT-like"/>
    <property type="match status" value="1"/>
</dbReference>
<dbReference type="RefSeq" id="WP_118636088.1">
    <property type="nucleotide sequence ID" value="NZ_BSCH01000012.1"/>
</dbReference>
<dbReference type="GO" id="GO:0003841">
    <property type="term" value="F:1-acylglycerol-3-phosphate O-acyltransferase activity"/>
    <property type="evidence" value="ECO:0007669"/>
    <property type="project" value="UniProtKB-UniRule"/>
</dbReference>
<keyword evidence="8" id="KW-0472">Membrane</keyword>
<dbReference type="PANTHER" id="PTHR10434">
    <property type="entry name" value="1-ACYL-SN-GLYCEROL-3-PHOSPHATE ACYLTRANSFERASE"/>
    <property type="match status" value="1"/>
</dbReference>
<feature type="transmembrane region" description="Helical" evidence="8">
    <location>
        <begin position="7"/>
        <end position="28"/>
    </location>
</feature>
<dbReference type="InterPro" id="IPR002123">
    <property type="entry name" value="Plipid/glycerol_acylTrfase"/>
</dbReference>
<dbReference type="NCBIfam" id="TIGR00530">
    <property type="entry name" value="AGP_acyltrn"/>
    <property type="match status" value="1"/>
</dbReference>
<dbReference type="GO" id="GO:0016020">
    <property type="term" value="C:membrane"/>
    <property type="evidence" value="ECO:0007669"/>
    <property type="project" value="InterPro"/>
</dbReference>
<dbReference type="EC" id="2.3.1.51" evidence="7"/>
<dbReference type="Proteomes" id="UP001145094">
    <property type="component" value="Unassembled WGS sequence"/>
</dbReference>
<organism evidence="10 11">
    <name type="scientific">Sellimonas catena</name>
    <dbReference type="NCBI Taxonomy" id="2994035"/>
    <lineage>
        <taxon>Bacteria</taxon>
        <taxon>Bacillati</taxon>
        <taxon>Bacillota</taxon>
        <taxon>Clostridia</taxon>
        <taxon>Lachnospirales</taxon>
        <taxon>Lachnospiraceae</taxon>
        <taxon>Sellimonas</taxon>
    </lineage>
</organism>
<comment type="pathway">
    <text evidence="1">Lipid metabolism.</text>
</comment>
<comment type="domain">
    <text evidence="7">The HXXXXD motif is essential for acyltransferase activity and may constitute the binding site for the phosphate moiety of the glycerol-3-phosphate.</text>
</comment>
<dbReference type="GO" id="GO:0006654">
    <property type="term" value="P:phosphatidic acid biosynthetic process"/>
    <property type="evidence" value="ECO:0007669"/>
    <property type="project" value="TreeGrafter"/>
</dbReference>
<evidence type="ECO:0000256" key="1">
    <source>
        <dbReference type="ARBA" id="ARBA00005189"/>
    </source>
</evidence>
<name>A0A9W6CEJ3_9FIRM</name>
<accession>A0A9W6CEJ3</accession>
<keyword evidence="8" id="KW-1133">Transmembrane helix</keyword>
<evidence type="ECO:0000313" key="11">
    <source>
        <dbReference type="Proteomes" id="UP001145094"/>
    </source>
</evidence>
<dbReference type="Pfam" id="PF01553">
    <property type="entry name" value="Acyltransferase"/>
    <property type="match status" value="1"/>
</dbReference>
<reference evidence="10" key="3">
    <citation type="journal article" date="2023" name="Int. J. Syst. Evol. Microbiol.">
        <title>Sellimonas catena sp. nov., isolated from human faeces.</title>
        <authorList>
            <person name="Hisatomi A."/>
            <person name="Ohkuma M."/>
            <person name="Sakamoto M."/>
        </authorList>
    </citation>
    <scope>NUCLEOTIDE SEQUENCE</scope>
    <source>
        <strain evidence="10">18CBH55</strain>
    </source>
</reference>
<feature type="domain" description="Phospholipid/glycerol acyltransferase" evidence="9">
    <location>
        <begin position="72"/>
        <end position="188"/>
    </location>
</feature>